<protein>
    <submittedName>
        <fullName evidence="3">Uncharacterized protein</fullName>
    </submittedName>
</protein>
<sequence length="571" mass="61580">MNREFTQEEITVARFVELSRLDEFRAKEDIDRSAAMVNFDARYREITIEQLNTRRLVSEPSACVCEDAKVVVTRHVDDGMVIGDGSGPDEFLEALGEHFLLRITPEMTRGSSQVHFGRIIRKLSHGMGFPVRVAPKTTYNLLEHRGVQNAKAVATPGLKSAAQQDGEELLTDGEARKFRAARYLGGAGEFANPIAPEAVGSIAIEVKVGSGWAGDELGRGSTSSGRVYLSDMAASAHSRTQAGPATPSTEADVYAAGPAGLQVVDRQALAEVAGLRSSVLRQRGTCPSWSWQRASACEAALFYDPLGDPEGWRPGPNRKSSGNRLAQEDGRGPCWLSGGTDWQAFQGAWRCLSKDGIRPAWVAFRVCVATPELSGAFLTLSASTHTWGLAEPVVAFSYRGDDAREGQRRCFSVQSGSTQKGDPVHVCHGPLVEVSASKTYDVAVHLDWDPRRPRSCRCTSTARWRSTACPSRPGPFAGGSGCEAWQAREELEAQSPIRHAAVFNWRSAARAAFSELMLGDECPHPVARRGLHRPAARESARGARGGASSGVLMALAAVLLAAALHWAGCAW</sequence>
<dbReference type="Proteomes" id="UP001189429">
    <property type="component" value="Unassembled WGS sequence"/>
</dbReference>
<keyword evidence="2" id="KW-0812">Transmembrane</keyword>
<feature type="region of interest" description="Disordered" evidence="1">
    <location>
        <begin position="308"/>
        <end position="330"/>
    </location>
</feature>
<evidence type="ECO:0000256" key="1">
    <source>
        <dbReference type="SAM" id="MobiDB-lite"/>
    </source>
</evidence>
<evidence type="ECO:0000256" key="2">
    <source>
        <dbReference type="SAM" id="Phobius"/>
    </source>
</evidence>
<keyword evidence="2" id="KW-0472">Membrane</keyword>
<accession>A0ABN9SI48</accession>
<name>A0ABN9SI48_9DINO</name>
<proteinExistence type="predicted"/>
<comment type="caution">
    <text evidence="3">The sequence shown here is derived from an EMBL/GenBank/DDBJ whole genome shotgun (WGS) entry which is preliminary data.</text>
</comment>
<evidence type="ECO:0000313" key="4">
    <source>
        <dbReference type="Proteomes" id="UP001189429"/>
    </source>
</evidence>
<evidence type="ECO:0000313" key="3">
    <source>
        <dbReference type="EMBL" id="CAK0831379.1"/>
    </source>
</evidence>
<keyword evidence="2" id="KW-1133">Transmembrane helix</keyword>
<organism evidence="3 4">
    <name type="scientific">Prorocentrum cordatum</name>
    <dbReference type="NCBI Taxonomy" id="2364126"/>
    <lineage>
        <taxon>Eukaryota</taxon>
        <taxon>Sar</taxon>
        <taxon>Alveolata</taxon>
        <taxon>Dinophyceae</taxon>
        <taxon>Prorocentrales</taxon>
        <taxon>Prorocentraceae</taxon>
        <taxon>Prorocentrum</taxon>
    </lineage>
</organism>
<gene>
    <name evidence="3" type="ORF">PCOR1329_LOCUS29706</name>
</gene>
<dbReference type="EMBL" id="CAUYUJ010011225">
    <property type="protein sequence ID" value="CAK0831379.1"/>
    <property type="molecule type" value="Genomic_DNA"/>
</dbReference>
<reference evidence="3" key="1">
    <citation type="submission" date="2023-10" db="EMBL/GenBank/DDBJ databases">
        <authorList>
            <person name="Chen Y."/>
            <person name="Shah S."/>
            <person name="Dougan E. K."/>
            <person name="Thang M."/>
            <person name="Chan C."/>
        </authorList>
    </citation>
    <scope>NUCLEOTIDE SEQUENCE [LARGE SCALE GENOMIC DNA]</scope>
</reference>
<keyword evidence="4" id="KW-1185">Reference proteome</keyword>
<feature type="transmembrane region" description="Helical" evidence="2">
    <location>
        <begin position="547"/>
        <end position="568"/>
    </location>
</feature>